<dbReference type="InterPro" id="IPR027417">
    <property type="entry name" value="P-loop_NTPase"/>
</dbReference>
<dbReference type="SUPFAM" id="SSF52540">
    <property type="entry name" value="P-loop containing nucleoside triphosphate hydrolases"/>
    <property type="match status" value="1"/>
</dbReference>
<keyword evidence="2 3" id="KW-0238">DNA-binding</keyword>
<dbReference type="PRINTS" id="PR00364">
    <property type="entry name" value="DISEASERSIST"/>
</dbReference>
<dbReference type="InterPro" id="IPR036388">
    <property type="entry name" value="WH-like_DNA-bd_sf"/>
</dbReference>
<dbReference type="InterPro" id="IPR005158">
    <property type="entry name" value="BTAD"/>
</dbReference>
<dbReference type="Pfam" id="PF25872">
    <property type="entry name" value="HTH_77"/>
    <property type="match status" value="1"/>
</dbReference>
<keyword evidence="6" id="KW-1185">Reference proteome</keyword>
<organism evidence="5 6">
    <name type="scientific">Nocardiopsis rhodophaea</name>
    <dbReference type="NCBI Taxonomy" id="280238"/>
    <lineage>
        <taxon>Bacteria</taxon>
        <taxon>Bacillati</taxon>
        <taxon>Actinomycetota</taxon>
        <taxon>Actinomycetes</taxon>
        <taxon>Streptosporangiales</taxon>
        <taxon>Nocardiopsidaceae</taxon>
        <taxon>Nocardiopsis</taxon>
    </lineage>
</organism>
<evidence type="ECO:0000259" key="4">
    <source>
        <dbReference type="PROSITE" id="PS51755"/>
    </source>
</evidence>
<protein>
    <submittedName>
        <fullName evidence="5">BTAD domain-containing putative transcriptional regulator</fullName>
    </submittedName>
</protein>
<dbReference type="InterPro" id="IPR011990">
    <property type="entry name" value="TPR-like_helical_dom_sf"/>
</dbReference>
<dbReference type="SMART" id="SM01043">
    <property type="entry name" value="BTAD"/>
    <property type="match status" value="1"/>
</dbReference>
<proteinExistence type="inferred from homology"/>
<evidence type="ECO:0000313" key="6">
    <source>
        <dbReference type="Proteomes" id="UP001501585"/>
    </source>
</evidence>
<evidence type="ECO:0000313" key="5">
    <source>
        <dbReference type="EMBL" id="GAA1987143.1"/>
    </source>
</evidence>
<feature type="domain" description="OmpR/PhoB-type" evidence="4">
    <location>
        <begin position="1"/>
        <end position="96"/>
    </location>
</feature>
<dbReference type="Pfam" id="PF03704">
    <property type="entry name" value="BTAD"/>
    <property type="match status" value="1"/>
</dbReference>
<dbReference type="EMBL" id="BAAAPC010000004">
    <property type="protein sequence ID" value="GAA1987143.1"/>
    <property type="molecule type" value="Genomic_DNA"/>
</dbReference>
<evidence type="ECO:0000256" key="2">
    <source>
        <dbReference type="ARBA" id="ARBA00023125"/>
    </source>
</evidence>
<dbReference type="CDD" id="cd15831">
    <property type="entry name" value="BTAD"/>
    <property type="match status" value="1"/>
</dbReference>
<accession>A0ABN2SIP7</accession>
<dbReference type="Pfam" id="PF00486">
    <property type="entry name" value="Trans_reg_C"/>
    <property type="match status" value="1"/>
</dbReference>
<gene>
    <name evidence="5" type="ORF">GCM10009799_10880</name>
</gene>
<dbReference type="SUPFAM" id="SSF48452">
    <property type="entry name" value="TPR-like"/>
    <property type="match status" value="3"/>
</dbReference>
<dbReference type="PANTHER" id="PTHR47691:SF3">
    <property type="entry name" value="HTH-TYPE TRANSCRIPTIONAL REGULATOR RV0890C-RELATED"/>
    <property type="match status" value="1"/>
</dbReference>
<sequence>MRFGILGPLEVSTTDGRSVKVPELKVRTVLADLLAHDGRPVSADRLIDDLWEVSLPANPVGALQAKVSQLRRALDDAEPGSRDLVVSRSSGYQLVVAREAVDVRRFQNLTARARATVDLRTRADLLADALALWRGPALADFADAEFARPVIARLEEQRLLTLEEQAEARLKLGEHGPLVSELGDLVARYPLRERLRATHIRALYRAGRQSEALADYEDLRVHLAEELGVQPSPELAALHQAILEHDPGLAADLDDALTPSKQARTNLPAPLTDLIGRGTAIAQVLTRLRSERLVTLIGPGGVGKTRLALETSAQLTGSFPEGVWVVELTAIGRPNGREGAKFTLAQCGEAVSSVLGIRDDCAVTSGVLDTPTALVDRVAAALRTKNLLLILDNCEHIVDAVAELAELLLKAAPDLRILATSQEPLGLTGEVLWPVPPLSPPAPSADSSRSAVEASSAARLFIARATAVAPAFTLDADNAKAVATICRRLDGIPLALELAATRLRVLDVRELADRLDDRFRLLTSGNRGAPARQRTLRAMIDWSWELLTDAERTVLRRLAVYSDGCTLEAAETVCAGEGVQASDVLDLLARLVDRSLVVMAADTTATRYRLLESVAAYCMERLQEAGEFDRVSDRHGRYYARLAEHAEHHLCGHEQRQWLERLDAEAPNLRLALERATSREDADLALRLVNALGWYWFLRGRRGEALRSLTATLSLGNGAGASGARARAAAWKTGMRLLVADVIHGGEQATELRAEQAESALPPYQHIDDAAQRAGAQWFVAYAGWGTGDLATSVDNVRQALADFRAVGDRWGEAAALSTRATQSLLLHGDLDAALCDGEHSAQLFRELGDRWGLLQAMDAIGTVAEAAGDHERARRLHQEGACIAEDLGLWGELSVKLSQLGRMALLSGEYRQAEELHEQGRRLAIEQSDVRRREYAELGLALVARREGRLDVAENYLRTWVDWCRQVNGQPGLALTLAQLGFVAEQRGDAAHALALHLEGYEAARSTGDPRAIALALEGLAGAQALTGHLLHAAELLGCAAASRDAVGAPLPSAERSDVDRISAAVQRALGEEDFEAALGRAARLSYEECVSALANADHLWAGP</sequence>
<dbReference type="PROSITE" id="PS51755">
    <property type="entry name" value="OMPR_PHOB"/>
    <property type="match status" value="1"/>
</dbReference>
<reference evidence="5 6" key="1">
    <citation type="journal article" date="2019" name="Int. J. Syst. Evol. Microbiol.">
        <title>The Global Catalogue of Microorganisms (GCM) 10K type strain sequencing project: providing services to taxonomists for standard genome sequencing and annotation.</title>
        <authorList>
            <consortium name="The Broad Institute Genomics Platform"/>
            <consortium name="The Broad Institute Genome Sequencing Center for Infectious Disease"/>
            <person name="Wu L."/>
            <person name="Ma J."/>
        </authorList>
    </citation>
    <scope>NUCLEOTIDE SEQUENCE [LARGE SCALE GENOMIC DNA]</scope>
    <source>
        <strain evidence="5 6">JCM 15313</strain>
    </source>
</reference>
<dbReference type="InterPro" id="IPR016032">
    <property type="entry name" value="Sig_transdc_resp-reg_C-effctor"/>
</dbReference>
<dbReference type="Gene3D" id="3.40.50.300">
    <property type="entry name" value="P-loop containing nucleotide triphosphate hydrolases"/>
    <property type="match status" value="1"/>
</dbReference>
<comment type="caution">
    <text evidence="5">The sequence shown here is derived from an EMBL/GenBank/DDBJ whole genome shotgun (WGS) entry which is preliminary data.</text>
</comment>
<dbReference type="PANTHER" id="PTHR47691">
    <property type="entry name" value="REGULATOR-RELATED"/>
    <property type="match status" value="1"/>
</dbReference>
<name>A0ABN2SIP7_9ACTN</name>
<dbReference type="SMART" id="SM00862">
    <property type="entry name" value="Trans_reg_C"/>
    <property type="match status" value="1"/>
</dbReference>
<dbReference type="Proteomes" id="UP001501585">
    <property type="component" value="Unassembled WGS sequence"/>
</dbReference>
<feature type="DNA-binding region" description="OmpR/PhoB-type" evidence="3">
    <location>
        <begin position="1"/>
        <end position="96"/>
    </location>
</feature>
<dbReference type="InterPro" id="IPR001867">
    <property type="entry name" value="OmpR/PhoB-type_DNA-bd"/>
</dbReference>
<dbReference type="Gene3D" id="1.10.10.10">
    <property type="entry name" value="Winged helix-like DNA-binding domain superfamily/Winged helix DNA-binding domain"/>
    <property type="match status" value="1"/>
</dbReference>
<dbReference type="SUPFAM" id="SSF46894">
    <property type="entry name" value="C-terminal effector domain of the bipartite response regulators"/>
    <property type="match status" value="1"/>
</dbReference>
<dbReference type="Gene3D" id="1.25.40.10">
    <property type="entry name" value="Tetratricopeptide repeat domain"/>
    <property type="match status" value="3"/>
</dbReference>
<evidence type="ECO:0000256" key="1">
    <source>
        <dbReference type="ARBA" id="ARBA00005820"/>
    </source>
</evidence>
<dbReference type="InterPro" id="IPR058852">
    <property type="entry name" value="HTH_77"/>
</dbReference>
<comment type="similarity">
    <text evidence="1">Belongs to the AfsR/DnrI/RedD regulatory family.</text>
</comment>
<evidence type="ECO:0000256" key="3">
    <source>
        <dbReference type="PROSITE-ProRule" id="PRU01091"/>
    </source>
</evidence>